<keyword evidence="3 7" id="KW-0813">Transport</keyword>
<feature type="transmembrane region" description="Helical" evidence="8">
    <location>
        <begin position="235"/>
        <end position="257"/>
    </location>
</feature>
<dbReference type="GO" id="GO:0005886">
    <property type="term" value="C:plasma membrane"/>
    <property type="evidence" value="ECO:0007669"/>
    <property type="project" value="TreeGrafter"/>
</dbReference>
<evidence type="ECO:0000313" key="10">
    <source>
        <dbReference type="Proteomes" id="UP000534286"/>
    </source>
</evidence>
<dbReference type="AlphaFoldDB" id="A0A7W7RYQ2"/>
<dbReference type="EMBL" id="JACHJU010000002">
    <property type="protein sequence ID" value="MBB4940580.1"/>
    <property type="molecule type" value="Genomic_DNA"/>
</dbReference>
<evidence type="ECO:0000256" key="5">
    <source>
        <dbReference type="ARBA" id="ARBA00022989"/>
    </source>
</evidence>
<dbReference type="InterPro" id="IPR026030">
    <property type="entry name" value="Pur-cyt_permease_Fcy2/21/22"/>
</dbReference>
<dbReference type="PANTHER" id="PTHR31806">
    <property type="entry name" value="PURINE-CYTOSINE PERMEASE FCY2-RELATED"/>
    <property type="match status" value="1"/>
</dbReference>
<keyword evidence="10" id="KW-1185">Reference proteome</keyword>
<evidence type="ECO:0000256" key="7">
    <source>
        <dbReference type="PIRNR" id="PIRNR002744"/>
    </source>
</evidence>
<keyword evidence="4 8" id="KW-0812">Transmembrane</keyword>
<dbReference type="Pfam" id="PF02133">
    <property type="entry name" value="Transp_cyt_pur"/>
    <property type="match status" value="1"/>
</dbReference>
<keyword evidence="6 7" id="KW-0472">Membrane</keyword>
<evidence type="ECO:0000256" key="8">
    <source>
        <dbReference type="SAM" id="Phobius"/>
    </source>
</evidence>
<feature type="transmembrane region" description="Helical" evidence="8">
    <location>
        <begin position="196"/>
        <end position="215"/>
    </location>
</feature>
<comment type="subcellular location">
    <subcellularLocation>
        <location evidence="1">Membrane</location>
        <topology evidence="1">Multi-pass membrane protein</topology>
    </subcellularLocation>
</comment>
<name>A0A7W7RYQ2_9ACTN</name>
<accession>A0A7W7RYQ2</accession>
<evidence type="ECO:0000256" key="3">
    <source>
        <dbReference type="ARBA" id="ARBA00022448"/>
    </source>
</evidence>
<dbReference type="PIRSF" id="PIRSF002744">
    <property type="entry name" value="Pur-cyt_permease"/>
    <property type="match status" value="1"/>
</dbReference>
<feature type="transmembrane region" description="Helical" evidence="8">
    <location>
        <begin position="137"/>
        <end position="159"/>
    </location>
</feature>
<feature type="transmembrane region" description="Helical" evidence="8">
    <location>
        <begin position="420"/>
        <end position="442"/>
    </location>
</feature>
<gene>
    <name evidence="9" type="ORF">FHR32_004957</name>
</gene>
<dbReference type="RefSeq" id="WP_184756777.1">
    <property type="nucleotide sequence ID" value="NZ_BAABEK010000065.1"/>
</dbReference>
<keyword evidence="5 8" id="KW-1133">Transmembrane helix</keyword>
<feature type="transmembrane region" description="Helical" evidence="8">
    <location>
        <begin position="341"/>
        <end position="361"/>
    </location>
</feature>
<dbReference type="InterPro" id="IPR001248">
    <property type="entry name" value="Pur-cyt_permease"/>
</dbReference>
<proteinExistence type="inferred from homology"/>
<comment type="similarity">
    <text evidence="2 7">Belongs to the purine-cytosine permease (2.A.39) family.</text>
</comment>
<feature type="transmembrane region" description="Helical" evidence="8">
    <location>
        <begin position="100"/>
        <end position="125"/>
    </location>
</feature>
<dbReference type="Proteomes" id="UP000534286">
    <property type="component" value="Unassembled WGS sequence"/>
</dbReference>
<feature type="transmembrane region" description="Helical" evidence="8">
    <location>
        <begin position="24"/>
        <end position="48"/>
    </location>
</feature>
<sequence>MAVEQRGIELVSPSERYGRPRDLLFLWSGTTLGIFTLVYGTVVVSLGLSFPQAVMAIVIGNLLAFPLVGLTSLQGPAVGTSTMAVSRAAFGPKGARVLSFFGWINMVGFEAGGMVLITFAALALLDQAGVTGQGAGLKIGVIVVAALIQLVLPLIGHAAVMRAQKYFTWVFVAMFAVMGALIAPKVQVASAGGADFATFTIAVALVMSAGGLSWAPLGSDYSRYLPADSSKKAVFGYAMFGGLVPYVLLMTLGAAVATVVKDAGDPVSGLPGALPSWFVVPYLLLAIVTLFAVNTTDLYSSGLNLQASGIRLNRSSAVVLDLVICVAITCVAVFSDSFNTMLNTFLGLLILWLAPWAGIYLTDWLRRRGRYDAEGLFADGGPYHGSGGIRWTGIAAQVAGMIAAGLWINSTAFTGPLSEITGGSDFSIFAGFGVAALVYAALDRRGAPVPVPVSVPA</sequence>
<evidence type="ECO:0000256" key="6">
    <source>
        <dbReference type="ARBA" id="ARBA00023136"/>
    </source>
</evidence>
<dbReference type="PANTHER" id="PTHR31806:SF1">
    <property type="entry name" value="PURINE-CYTOSINE PERMEASE FCY2-RELATED"/>
    <property type="match status" value="1"/>
</dbReference>
<organism evidence="9 10">
    <name type="scientific">Streptosporangium album</name>
    <dbReference type="NCBI Taxonomy" id="47479"/>
    <lineage>
        <taxon>Bacteria</taxon>
        <taxon>Bacillati</taxon>
        <taxon>Actinomycetota</taxon>
        <taxon>Actinomycetes</taxon>
        <taxon>Streptosporangiales</taxon>
        <taxon>Streptosporangiaceae</taxon>
        <taxon>Streptosporangium</taxon>
    </lineage>
</organism>
<feature type="transmembrane region" description="Helical" evidence="8">
    <location>
        <begin position="277"/>
        <end position="296"/>
    </location>
</feature>
<dbReference type="GO" id="GO:0022857">
    <property type="term" value="F:transmembrane transporter activity"/>
    <property type="evidence" value="ECO:0007669"/>
    <property type="project" value="InterPro"/>
</dbReference>
<dbReference type="Gene3D" id="1.10.4160.10">
    <property type="entry name" value="Hydantoin permease"/>
    <property type="match status" value="1"/>
</dbReference>
<evidence type="ECO:0000313" key="9">
    <source>
        <dbReference type="EMBL" id="MBB4940580.1"/>
    </source>
</evidence>
<evidence type="ECO:0000256" key="2">
    <source>
        <dbReference type="ARBA" id="ARBA00008974"/>
    </source>
</evidence>
<feature type="transmembrane region" description="Helical" evidence="8">
    <location>
        <begin position="317"/>
        <end position="335"/>
    </location>
</feature>
<reference evidence="9 10" key="1">
    <citation type="submission" date="2020-08" db="EMBL/GenBank/DDBJ databases">
        <title>Sequencing the genomes of 1000 actinobacteria strains.</title>
        <authorList>
            <person name="Klenk H.-P."/>
        </authorList>
    </citation>
    <scope>NUCLEOTIDE SEQUENCE [LARGE SCALE GENOMIC DNA]</scope>
    <source>
        <strain evidence="9 10">DSM 43023</strain>
    </source>
</reference>
<evidence type="ECO:0000256" key="1">
    <source>
        <dbReference type="ARBA" id="ARBA00004141"/>
    </source>
</evidence>
<feature type="transmembrane region" description="Helical" evidence="8">
    <location>
        <begin position="166"/>
        <end position="184"/>
    </location>
</feature>
<feature type="transmembrane region" description="Helical" evidence="8">
    <location>
        <begin position="391"/>
        <end position="408"/>
    </location>
</feature>
<feature type="transmembrane region" description="Helical" evidence="8">
    <location>
        <begin position="54"/>
        <end position="79"/>
    </location>
</feature>
<evidence type="ECO:0000256" key="4">
    <source>
        <dbReference type="ARBA" id="ARBA00022692"/>
    </source>
</evidence>
<comment type="caution">
    <text evidence="9">The sequence shown here is derived from an EMBL/GenBank/DDBJ whole genome shotgun (WGS) entry which is preliminary data.</text>
</comment>
<protein>
    <submittedName>
        <fullName evidence="9">Purine-cytosine permease-like protein</fullName>
    </submittedName>
</protein>